<name>A0A9E7ZI14_9HYPH</name>
<keyword evidence="1" id="KW-1133">Transmembrane helix</keyword>
<feature type="transmembrane region" description="Helical" evidence="1">
    <location>
        <begin position="189"/>
        <end position="209"/>
    </location>
</feature>
<feature type="transmembrane region" description="Helical" evidence="1">
    <location>
        <begin position="54"/>
        <end position="71"/>
    </location>
</feature>
<feature type="transmembrane region" description="Helical" evidence="1">
    <location>
        <begin position="14"/>
        <end position="34"/>
    </location>
</feature>
<feature type="transmembrane region" description="Helical" evidence="1">
    <location>
        <begin position="216"/>
        <end position="235"/>
    </location>
</feature>
<dbReference type="AlphaFoldDB" id="A0A9E7ZI14"/>
<keyword evidence="1" id="KW-0812">Transmembrane</keyword>
<accession>A0A9E7ZI14</accession>
<gene>
    <name evidence="2" type="ORF">NWE54_15535</name>
</gene>
<evidence type="ECO:0000313" key="2">
    <source>
        <dbReference type="EMBL" id="UZF85238.1"/>
    </source>
</evidence>
<dbReference type="Pfam" id="PF14023">
    <property type="entry name" value="Bestrophin-like"/>
    <property type="match status" value="1"/>
</dbReference>
<sequence>MTWLMQFLHRLPEWAVYCCIVAPVTLGIMALPYAGRFACRIRPNEERSRGAIEAYKAIVASLAFLLAFTLAQTQGMLRASETLVAHEAAALNTIDRSLLRYDTSEFTDLRQSLHEMTRTIVEEEWPALADGARSRKAEAIVDLLSRRIRSAEAATPRQQTLLNELLAKLDEFTDKREELIQNADTFTPALFWNTIAAILLVLAGLSLFITPSLERILTIGGITAAATLVLCLVVIEDAPFRGGSTISPAPIQRVYALMKARQRDPAAMAAKVAPQ</sequence>
<keyword evidence="1" id="KW-0472">Membrane</keyword>
<dbReference type="EMBL" id="CP102774">
    <property type="protein sequence ID" value="UZF85238.1"/>
    <property type="molecule type" value="Genomic_DNA"/>
</dbReference>
<evidence type="ECO:0000256" key="1">
    <source>
        <dbReference type="SAM" id="Phobius"/>
    </source>
</evidence>
<protein>
    <submittedName>
        <fullName evidence="2">DUF4239 domain-containing protein</fullName>
    </submittedName>
</protein>
<dbReference type="InterPro" id="IPR025333">
    <property type="entry name" value="DUF4239"/>
</dbReference>
<reference evidence="2" key="1">
    <citation type="submission" date="2022-08" db="EMBL/GenBank/DDBJ databases">
        <title>Complete Genome Sequences of 2 Bosea sp. soil isolates.</title>
        <authorList>
            <person name="Alvarez Arevalo M."/>
            <person name="Sterndorff E.B."/>
            <person name="Faurdal D."/>
            <person name="Joergensen T.S."/>
            <person name="Weber T."/>
        </authorList>
    </citation>
    <scope>NUCLEOTIDE SEQUENCE</scope>
    <source>
        <strain evidence="2">NBC_00436</strain>
    </source>
</reference>
<organism evidence="2">
    <name type="scientific">Bosea sp. NBC_00436</name>
    <dbReference type="NCBI Taxonomy" id="2969620"/>
    <lineage>
        <taxon>Bacteria</taxon>
        <taxon>Pseudomonadati</taxon>
        <taxon>Pseudomonadota</taxon>
        <taxon>Alphaproteobacteria</taxon>
        <taxon>Hyphomicrobiales</taxon>
        <taxon>Boseaceae</taxon>
        <taxon>Bosea</taxon>
    </lineage>
</organism>
<proteinExistence type="predicted"/>